<feature type="compositionally biased region" description="Pro residues" evidence="1">
    <location>
        <begin position="801"/>
        <end position="815"/>
    </location>
</feature>
<evidence type="ECO:0000313" key="3">
    <source>
        <dbReference type="Proteomes" id="UP000780801"/>
    </source>
</evidence>
<accession>A0A9P6FP63</accession>
<feature type="compositionally biased region" description="Low complexity" evidence="1">
    <location>
        <begin position="133"/>
        <end position="147"/>
    </location>
</feature>
<feature type="compositionally biased region" description="Low complexity" evidence="1">
    <location>
        <begin position="9"/>
        <end position="26"/>
    </location>
</feature>
<feature type="non-terminal residue" evidence="2">
    <location>
        <position position="1"/>
    </location>
</feature>
<protein>
    <submittedName>
        <fullName evidence="2">Uncharacterized protein</fullName>
    </submittedName>
</protein>
<evidence type="ECO:0000256" key="1">
    <source>
        <dbReference type="SAM" id="MobiDB-lite"/>
    </source>
</evidence>
<feature type="compositionally biased region" description="Basic and acidic residues" evidence="1">
    <location>
        <begin position="62"/>
        <end position="97"/>
    </location>
</feature>
<organism evidence="2 3">
    <name type="scientific">Lunasporangiospora selenospora</name>
    <dbReference type="NCBI Taxonomy" id="979761"/>
    <lineage>
        <taxon>Eukaryota</taxon>
        <taxon>Fungi</taxon>
        <taxon>Fungi incertae sedis</taxon>
        <taxon>Mucoromycota</taxon>
        <taxon>Mortierellomycotina</taxon>
        <taxon>Mortierellomycetes</taxon>
        <taxon>Mortierellales</taxon>
        <taxon>Mortierellaceae</taxon>
        <taxon>Lunasporangiospora</taxon>
    </lineage>
</organism>
<name>A0A9P6FP63_9FUNG</name>
<feature type="compositionally biased region" description="Low complexity" evidence="1">
    <location>
        <begin position="98"/>
        <end position="109"/>
    </location>
</feature>
<evidence type="ECO:0000313" key="2">
    <source>
        <dbReference type="EMBL" id="KAF9578256.1"/>
    </source>
</evidence>
<reference evidence="2" key="1">
    <citation type="journal article" date="2020" name="Fungal Divers.">
        <title>Resolving the Mortierellaceae phylogeny through synthesis of multi-gene phylogenetics and phylogenomics.</title>
        <authorList>
            <person name="Vandepol N."/>
            <person name="Liber J."/>
            <person name="Desiro A."/>
            <person name="Na H."/>
            <person name="Kennedy M."/>
            <person name="Barry K."/>
            <person name="Grigoriev I.V."/>
            <person name="Miller A.N."/>
            <person name="O'Donnell K."/>
            <person name="Stajich J.E."/>
            <person name="Bonito G."/>
        </authorList>
    </citation>
    <scope>NUCLEOTIDE SEQUENCE</scope>
    <source>
        <strain evidence="2">KOD1015</strain>
    </source>
</reference>
<feature type="compositionally biased region" description="Low complexity" evidence="1">
    <location>
        <begin position="761"/>
        <end position="785"/>
    </location>
</feature>
<dbReference type="EMBL" id="JAABOA010003850">
    <property type="protein sequence ID" value="KAF9578256.1"/>
    <property type="molecule type" value="Genomic_DNA"/>
</dbReference>
<feature type="region of interest" description="Disordered" evidence="1">
    <location>
        <begin position="379"/>
        <end position="722"/>
    </location>
</feature>
<feature type="compositionally biased region" description="Basic and acidic residues" evidence="1">
    <location>
        <begin position="160"/>
        <end position="172"/>
    </location>
</feature>
<proteinExistence type="predicted"/>
<feature type="compositionally biased region" description="Basic and acidic residues" evidence="1">
    <location>
        <begin position="616"/>
        <end position="625"/>
    </location>
</feature>
<feature type="compositionally biased region" description="Basic and acidic residues" evidence="1">
    <location>
        <begin position="835"/>
        <end position="844"/>
    </location>
</feature>
<feature type="compositionally biased region" description="Basic and acidic residues" evidence="1">
    <location>
        <begin position="683"/>
        <end position="693"/>
    </location>
</feature>
<comment type="caution">
    <text evidence="2">The sequence shown here is derived from an EMBL/GenBank/DDBJ whole genome shotgun (WGS) entry which is preliminary data.</text>
</comment>
<feature type="region of interest" description="Disordered" evidence="1">
    <location>
        <begin position="760"/>
        <end position="921"/>
    </location>
</feature>
<dbReference type="Proteomes" id="UP000780801">
    <property type="component" value="Unassembled WGS sequence"/>
</dbReference>
<feature type="compositionally biased region" description="Low complexity" evidence="1">
    <location>
        <begin position="846"/>
        <end position="884"/>
    </location>
</feature>
<keyword evidence="3" id="KW-1185">Reference proteome</keyword>
<feature type="compositionally biased region" description="Basic residues" evidence="1">
    <location>
        <begin position="885"/>
        <end position="901"/>
    </location>
</feature>
<feature type="region of interest" description="Disordered" evidence="1">
    <location>
        <begin position="1"/>
        <end position="187"/>
    </location>
</feature>
<dbReference type="OrthoDB" id="2422815at2759"/>
<feature type="compositionally biased region" description="Low complexity" evidence="1">
    <location>
        <begin position="451"/>
        <end position="476"/>
    </location>
</feature>
<feature type="compositionally biased region" description="Acidic residues" evidence="1">
    <location>
        <begin position="422"/>
        <end position="431"/>
    </location>
</feature>
<dbReference type="AlphaFoldDB" id="A0A9P6FP63"/>
<feature type="compositionally biased region" description="Polar residues" evidence="1">
    <location>
        <begin position="477"/>
        <end position="490"/>
    </location>
</feature>
<sequence length="921" mass="101523">GHYGYTRHGSLPRPRSPPYYGSSAAPDTPLHSYSDSGLGATHHSRMPPSPTGHSPGTLQQKRHPDSDSESCSDHDRLQRFHPQDPRSDPYYRDRDSYHAGSSFHYSASHGGHGGHSGLSSYRDHASTTSMPYSSNPSTAATPNAPSAHSEHLPALAPRPPRTDESVFVKKESGSATPFRIQSARGTPKGPLPIEVQVSLLTSVLQHDPFNCAIRKTTQAWELISREQGIRARTCSRRFDNIIQASISGRDRPVGTEEQQATKKRLLEQLFEMMNQPQALKRMQKKRRYRSEDTDRKLLMETIRLNPFAQKVGQVAKAWEDVRDALGMKVHARQCIRRVNRMVKPYLLRERMYRGNIPPEMREANDDLVRQVIQLMRSSGQTSLLDDVRNSNDEDSGSGMSDSEDQEDADMDSPDKQDHREDDELEDDEDEDMAGRDDTASAPQQRKRSGDAGSRPSSSTPVSPSSAPASIGAGHSSTPSLSGPISGSLTAPATPAKRGRPKNPVPAPASVLIQQAGDRERSSISSTGPNDTQTKSSSAQEMEMHPHRNWDNANLEQRPAKPTSSGPDEHSIAAVASTAAAHGTPLSSPVSMTSPNLLRGDHGQGHGHARQYSHGQGGHEYHDAGEYMRPSKHARTDSRSLYEMPGPHGPSEPQMRDQERGPRYYPSQPILPPPTSLASSRAGEAYDRRGRSHDAAGSAPSGENDVSTQGHGPSAPMTAQQCRELVSELHSIRDYVTQLDERRHSEKDKQSTLLYTIEKMQHQLQQQQQQISQLQHHLRYGPVLSQGPPPTPPLSASSSSHQPPPSQPLPQGPPLSPHSHRYPNEPSLGSGYPKGQQERGPEHGHHALPPSSHHGHHGMPTMPHPASSQQPPQQPLQQQQQQLHGGHPHHHGHHPHHMHHQQHPSYSHSEGLHPNLRDREMH</sequence>
<feature type="compositionally biased region" description="Basic and acidic residues" evidence="1">
    <location>
        <begin position="412"/>
        <end position="421"/>
    </location>
</feature>
<feature type="compositionally biased region" description="Acidic residues" evidence="1">
    <location>
        <begin position="401"/>
        <end position="411"/>
    </location>
</feature>
<feature type="compositionally biased region" description="Polar residues" evidence="1">
    <location>
        <begin position="703"/>
        <end position="720"/>
    </location>
</feature>
<gene>
    <name evidence="2" type="ORF">BGW38_006045</name>
</gene>
<feature type="compositionally biased region" description="Polar residues" evidence="1">
    <location>
        <begin position="522"/>
        <end position="539"/>
    </location>
</feature>
<feature type="compositionally biased region" description="Polar residues" evidence="1">
    <location>
        <begin position="584"/>
        <end position="595"/>
    </location>
</feature>